<dbReference type="SUPFAM" id="SSF52172">
    <property type="entry name" value="CheY-like"/>
    <property type="match status" value="1"/>
</dbReference>
<dbReference type="InterPro" id="IPR001867">
    <property type="entry name" value="OmpR/PhoB-type_DNA-bd"/>
</dbReference>
<dbReference type="Gene3D" id="3.40.50.2300">
    <property type="match status" value="1"/>
</dbReference>
<dbReference type="Proteomes" id="UP001595715">
    <property type="component" value="Unassembled WGS sequence"/>
</dbReference>
<gene>
    <name evidence="10" type="ORF">ACFOZ8_31780</name>
</gene>
<accession>A0ABV8KE05</accession>
<reference evidence="11" key="1">
    <citation type="journal article" date="2019" name="Int. J. Syst. Evol. Microbiol.">
        <title>The Global Catalogue of Microorganisms (GCM) 10K type strain sequencing project: providing services to taxonomists for standard genome sequencing and annotation.</title>
        <authorList>
            <consortium name="The Broad Institute Genomics Platform"/>
            <consortium name="The Broad Institute Genome Sequencing Center for Infectious Disease"/>
            <person name="Wu L."/>
            <person name="Ma J."/>
        </authorList>
    </citation>
    <scope>NUCLEOTIDE SEQUENCE [LARGE SCALE GENOMIC DNA]</scope>
    <source>
        <strain evidence="11">IBRC-M 10987</strain>
    </source>
</reference>
<keyword evidence="5" id="KW-0804">Transcription</keyword>
<sequence length="241" mass="27221">MTNTEHKGGMGVNERPTVLIVDDDPSIVDILKDFLEYDHYRAVTANDAQEAWDAFRDNEVRCIILDIMMPGQNGFDFCRRIRETSDVPILFLSARSDDVDKIRGLTLGGDDYIVKSASPGEIVARVKAVLRRAGAAQGSTAERTLDYGHLKLDLNSREVFAGGRIVSLTPKEYDLLRLFAEHPKQVFTYDQLLAKFWDGVGDKHTIRVHMGRLREKIEPNPEQPRFIANVWGVGYRFEAAP</sequence>
<keyword evidence="4 7" id="KW-0238">DNA-binding</keyword>
<dbReference type="Gene3D" id="1.10.10.10">
    <property type="entry name" value="Winged helix-like DNA-binding domain superfamily/Winged helix DNA-binding domain"/>
    <property type="match status" value="1"/>
</dbReference>
<evidence type="ECO:0000256" key="1">
    <source>
        <dbReference type="ARBA" id="ARBA00022553"/>
    </source>
</evidence>
<dbReference type="Pfam" id="PF00072">
    <property type="entry name" value="Response_reg"/>
    <property type="match status" value="1"/>
</dbReference>
<evidence type="ECO:0000313" key="11">
    <source>
        <dbReference type="Proteomes" id="UP001595715"/>
    </source>
</evidence>
<feature type="domain" description="OmpR/PhoB-type" evidence="9">
    <location>
        <begin position="142"/>
        <end position="239"/>
    </location>
</feature>
<evidence type="ECO:0000256" key="7">
    <source>
        <dbReference type="PROSITE-ProRule" id="PRU01091"/>
    </source>
</evidence>
<dbReference type="RefSeq" id="WP_377722745.1">
    <property type="nucleotide sequence ID" value="NZ_JBHSAM010000036.1"/>
</dbReference>
<name>A0ABV8KE05_9BACL</name>
<dbReference type="SMART" id="SM00862">
    <property type="entry name" value="Trans_reg_C"/>
    <property type="match status" value="1"/>
</dbReference>
<dbReference type="PANTHER" id="PTHR48111:SF40">
    <property type="entry name" value="PHOSPHATE REGULON TRANSCRIPTIONAL REGULATORY PROTEIN PHOB"/>
    <property type="match status" value="1"/>
</dbReference>
<dbReference type="SMART" id="SM00448">
    <property type="entry name" value="REC"/>
    <property type="match status" value="1"/>
</dbReference>
<protein>
    <submittedName>
        <fullName evidence="10">Response regulator transcription factor</fullName>
    </submittedName>
</protein>
<dbReference type="PROSITE" id="PS50110">
    <property type="entry name" value="RESPONSE_REGULATORY"/>
    <property type="match status" value="1"/>
</dbReference>
<dbReference type="EMBL" id="JBHSAM010000036">
    <property type="protein sequence ID" value="MFC4104210.1"/>
    <property type="molecule type" value="Genomic_DNA"/>
</dbReference>
<dbReference type="PROSITE" id="PS51755">
    <property type="entry name" value="OMPR_PHOB"/>
    <property type="match status" value="1"/>
</dbReference>
<evidence type="ECO:0000256" key="6">
    <source>
        <dbReference type="PROSITE-ProRule" id="PRU00169"/>
    </source>
</evidence>
<dbReference type="Gene3D" id="6.10.250.690">
    <property type="match status" value="1"/>
</dbReference>
<evidence type="ECO:0000256" key="3">
    <source>
        <dbReference type="ARBA" id="ARBA00023015"/>
    </source>
</evidence>
<dbReference type="Pfam" id="PF00486">
    <property type="entry name" value="Trans_reg_C"/>
    <property type="match status" value="1"/>
</dbReference>
<feature type="domain" description="Response regulatory" evidence="8">
    <location>
        <begin position="17"/>
        <end position="130"/>
    </location>
</feature>
<dbReference type="CDD" id="cd17574">
    <property type="entry name" value="REC_OmpR"/>
    <property type="match status" value="1"/>
</dbReference>
<evidence type="ECO:0000259" key="8">
    <source>
        <dbReference type="PROSITE" id="PS50110"/>
    </source>
</evidence>
<feature type="modified residue" description="4-aspartylphosphate" evidence="6">
    <location>
        <position position="66"/>
    </location>
</feature>
<proteinExistence type="predicted"/>
<keyword evidence="11" id="KW-1185">Reference proteome</keyword>
<dbReference type="CDD" id="cd00383">
    <property type="entry name" value="trans_reg_C"/>
    <property type="match status" value="1"/>
</dbReference>
<organism evidence="10 11">
    <name type="scientific">Paenibacillus xanthanilyticus</name>
    <dbReference type="NCBI Taxonomy" id="1783531"/>
    <lineage>
        <taxon>Bacteria</taxon>
        <taxon>Bacillati</taxon>
        <taxon>Bacillota</taxon>
        <taxon>Bacilli</taxon>
        <taxon>Bacillales</taxon>
        <taxon>Paenibacillaceae</taxon>
        <taxon>Paenibacillus</taxon>
    </lineage>
</organism>
<evidence type="ECO:0000259" key="9">
    <source>
        <dbReference type="PROSITE" id="PS51755"/>
    </source>
</evidence>
<comment type="caution">
    <text evidence="10">The sequence shown here is derived from an EMBL/GenBank/DDBJ whole genome shotgun (WGS) entry which is preliminary data.</text>
</comment>
<dbReference type="InterPro" id="IPR001789">
    <property type="entry name" value="Sig_transdc_resp-reg_receiver"/>
</dbReference>
<dbReference type="InterPro" id="IPR036388">
    <property type="entry name" value="WH-like_DNA-bd_sf"/>
</dbReference>
<evidence type="ECO:0000256" key="2">
    <source>
        <dbReference type="ARBA" id="ARBA00023012"/>
    </source>
</evidence>
<evidence type="ECO:0000256" key="5">
    <source>
        <dbReference type="ARBA" id="ARBA00023163"/>
    </source>
</evidence>
<dbReference type="InterPro" id="IPR039420">
    <property type="entry name" value="WalR-like"/>
</dbReference>
<keyword evidence="1 6" id="KW-0597">Phosphoprotein</keyword>
<keyword evidence="3" id="KW-0805">Transcription regulation</keyword>
<evidence type="ECO:0000256" key="4">
    <source>
        <dbReference type="ARBA" id="ARBA00023125"/>
    </source>
</evidence>
<dbReference type="InterPro" id="IPR011006">
    <property type="entry name" value="CheY-like_superfamily"/>
</dbReference>
<feature type="DNA-binding region" description="OmpR/PhoB-type" evidence="7">
    <location>
        <begin position="142"/>
        <end position="239"/>
    </location>
</feature>
<keyword evidence="2" id="KW-0902">Two-component regulatory system</keyword>
<evidence type="ECO:0000313" key="10">
    <source>
        <dbReference type="EMBL" id="MFC4104210.1"/>
    </source>
</evidence>
<dbReference type="PANTHER" id="PTHR48111">
    <property type="entry name" value="REGULATOR OF RPOS"/>
    <property type="match status" value="1"/>
</dbReference>